<protein>
    <submittedName>
        <fullName evidence="1">Uncharacterized protein</fullName>
    </submittedName>
</protein>
<dbReference type="EMBL" id="JALJOR010000003">
    <property type="protein sequence ID" value="KAK9819852.1"/>
    <property type="molecule type" value="Genomic_DNA"/>
</dbReference>
<dbReference type="Proteomes" id="UP001489004">
    <property type="component" value="Unassembled WGS sequence"/>
</dbReference>
<dbReference type="AlphaFoldDB" id="A0AAW1QEL5"/>
<evidence type="ECO:0000313" key="1">
    <source>
        <dbReference type="EMBL" id="KAK9819852.1"/>
    </source>
</evidence>
<keyword evidence="2" id="KW-1185">Reference proteome</keyword>
<sequence length="194" mass="20746">MVDKAPALAGLLQEVSSDTVTAADLASTPSQVCGTAPHLVFDMAGIFDDDSKEPTDPFTLYGTNRKKYAIEQLQGEKIIARKKGFTVTTCVGAVPAAEESPQFQGLPVAGKLDQAGNQTCRSAEGIELKPTCGSSCRNACTAGFDAYVQANKDFSGYVIDSKDQARVLKSCIRQCTYECGKPGKVFDFAVPFRR</sequence>
<evidence type="ECO:0000313" key="2">
    <source>
        <dbReference type="Proteomes" id="UP001489004"/>
    </source>
</evidence>
<proteinExistence type="predicted"/>
<accession>A0AAW1QEL5</accession>
<comment type="caution">
    <text evidence="1">The sequence shown here is derived from an EMBL/GenBank/DDBJ whole genome shotgun (WGS) entry which is preliminary data.</text>
</comment>
<name>A0AAW1QEL5_9CHLO</name>
<organism evidence="1 2">
    <name type="scientific">[Myrmecia] bisecta</name>
    <dbReference type="NCBI Taxonomy" id="41462"/>
    <lineage>
        <taxon>Eukaryota</taxon>
        <taxon>Viridiplantae</taxon>
        <taxon>Chlorophyta</taxon>
        <taxon>core chlorophytes</taxon>
        <taxon>Trebouxiophyceae</taxon>
        <taxon>Trebouxiales</taxon>
        <taxon>Trebouxiaceae</taxon>
        <taxon>Myrmecia</taxon>
    </lineage>
</organism>
<reference evidence="1 2" key="1">
    <citation type="journal article" date="2024" name="Nat. Commun.">
        <title>Phylogenomics reveals the evolutionary origins of lichenization in chlorophyte algae.</title>
        <authorList>
            <person name="Puginier C."/>
            <person name="Libourel C."/>
            <person name="Otte J."/>
            <person name="Skaloud P."/>
            <person name="Haon M."/>
            <person name="Grisel S."/>
            <person name="Petersen M."/>
            <person name="Berrin J.G."/>
            <person name="Delaux P.M."/>
            <person name="Dal Grande F."/>
            <person name="Keller J."/>
        </authorList>
    </citation>
    <scope>NUCLEOTIDE SEQUENCE [LARGE SCALE GENOMIC DNA]</scope>
    <source>
        <strain evidence="1 2">SAG 2043</strain>
    </source>
</reference>
<gene>
    <name evidence="1" type="ORF">WJX72_003300</name>
</gene>